<organism evidence="1 2">
    <name type="scientific">Postia placenta MAD-698-R-SB12</name>
    <dbReference type="NCBI Taxonomy" id="670580"/>
    <lineage>
        <taxon>Eukaryota</taxon>
        <taxon>Fungi</taxon>
        <taxon>Dikarya</taxon>
        <taxon>Basidiomycota</taxon>
        <taxon>Agaricomycotina</taxon>
        <taxon>Agaricomycetes</taxon>
        <taxon>Polyporales</taxon>
        <taxon>Adustoporiaceae</taxon>
        <taxon>Rhodonia</taxon>
    </lineage>
</organism>
<sequence>SCLPPEFPSGTYMIKNVNFDTMYMSAYLDSPAIGNPVLAFGFIEPEDPAQFWTVSEQDNAYTITCAGTGTSLDAKGGDDWIGQSIVTDNILRTFNLYGTNGQYQILLTDSNLALTLATSISSDPQQLWSFEQQ</sequence>
<dbReference type="SUPFAM" id="SSF50370">
    <property type="entry name" value="Ricin B-like lectins"/>
    <property type="match status" value="1"/>
</dbReference>
<name>A0A1X6NHD9_9APHY</name>
<dbReference type="EMBL" id="KZ110591">
    <property type="protein sequence ID" value="OSX68034.1"/>
    <property type="molecule type" value="Genomic_DNA"/>
</dbReference>
<dbReference type="GeneID" id="36328840"/>
<accession>A0A1X6NHD9</accession>
<reference evidence="1 2" key="1">
    <citation type="submission" date="2017-04" db="EMBL/GenBank/DDBJ databases">
        <title>Genome Sequence of the Model Brown-Rot Fungus Postia placenta SB12.</title>
        <authorList>
            <consortium name="DOE Joint Genome Institute"/>
            <person name="Gaskell J."/>
            <person name="Kersten P."/>
            <person name="Larrondo L.F."/>
            <person name="Canessa P."/>
            <person name="Martinez D."/>
            <person name="Hibbett D."/>
            <person name="Schmoll M."/>
            <person name="Kubicek C.P."/>
            <person name="Martinez A.T."/>
            <person name="Yadav J."/>
            <person name="Master E."/>
            <person name="Magnuson J.K."/>
            <person name="James T."/>
            <person name="Yaver D."/>
            <person name="Berka R."/>
            <person name="Labutti K."/>
            <person name="Lipzen A."/>
            <person name="Aerts A."/>
            <person name="Barry K."/>
            <person name="Henrissat B."/>
            <person name="Blanchette R."/>
            <person name="Grigoriev I."/>
            <person name="Cullen D."/>
        </authorList>
    </citation>
    <scope>NUCLEOTIDE SEQUENCE [LARGE SCALE GENOMIC DNA]</scope>
    <source>
        <strain evidence="1 2">MAD-698-R-SB12</strain>
    </source>
</reference>
<gene>
    <name evidence="1" type="ORF">POSPLADRAFT_1129864</name>
</gene>
<protein>
    <submittedName>
        <fullName evidence="1">Carbohydrate-binding module family 13 protein</fullName>
    </submittedName>
</protein>
<dbReference type="Proteomes" id="UP000194127">
    <property type="component" value="Unassembled WGS sequence"/>
</dbReference>
<feature type="non-terminal residue" evidence="1">
    <location>
        <position position="1"/>
    </location>
</feature>
<keyword evidence="2" id="KW-1185">Reference proteome</keyword>
<dbReference type="InterPro" id="IPR035992">
    <property type="entry name" value="Ricin_B-like_lectins"/>
</dbReference>
<dbReference type="RefSeq" id="XP_024344828.1">
    <property type="nucleotide sequence ID" value="XM_024483891.1"/>
</dbReference>
<proteinExistence type="predicted"/>
<dbReference type="Gene3D" id="2.80.10.50">
    <property type="match status" value="1"/>
</dbReference>
<dbReference type="AlphaFoldDB" id="A0A1X6NHD9"/>
<dbReference type="OrthoDB" id="2689295at2759"/>
<evidence type="ECO:0000313" key="2">
    <source>
        <dbReference type="Proteomes" id="UP000194127"/>
    </source>
</evidence>
<evidence type="ECO:0000313" key="1">
    <source>
        <dbReference type="EMBL" id="OSX68034.1"/>
    </source>
</evidence>